<dbReference type="SUPFAM" id="SSF48576">
    <property type="entry name" value="Terpenoid synthases"/>
    <property type="match status" value="1"/>
</dbReference>
<protein>
    <recommendedName>
        <fullName evidence="4">Terpene synthase</fullName>
        <ecNumber evidence="4">4.2.3.-</ecNumber>
    </recommendedName>
</protein>
<dbReference type="Gene3D" id="1.10.600.10">
    <property type="entry name" value="Farnesyl Diphosphate Synthase"/>
    <property type="match status" value="1"/>
</dbReference>
<dbReference type="InterPro" id="IPR008949">
    <property type="entry name" value="Isoprenoid_synthase_dom_sf"/>
</dbReference>
<dbReference type="GeneID" id="34607369"/>
<keyword evidence="6" id="KW-1185">Reference proteome</keyword>
<dbReference type="OrthoDB" id="4222834at2759"/>
<dbReference type="EMBL" id="KV878363">
    <property type="protein sequence ID" value="OJJ42246.1"/>
    <property type="molecule type" value="Genomic_DNA"/>
</dbReference>
<dbReference type="GO" id="GO:0008299">
    <property type="term" value="P:isoprenoid biosynthetic process"/>
    <property type="evidence" value="ECO:0007669"/>
    <property type="project" value="UniProtKB-ARBA"/>
</dbReference>
<comment type="similarity">
    <text evidence="2 4">Belongs to the terpene synthase family.</text>
</comment>
<dbReference type="Pfam" id="PF19086">
    <property type="entry name" value="Terpene_syn_C_2"/>
    <property type="match status" value="1"/>
</dbReference>
<keyword evidence="4" id="KW-0479">Metal-binding</keyword>
<dbReference type="RefSeq" id="XP_022576756.1">
    <property type="nucleotide sequence ID" value="XM_022720904.1"/>
</dbReference>
<evidence type="ECO:0000313" key="6">
    <source>
        <dbReference type="Proteomes" id="UP000184188"/>
    </source>
</evidence>
<keyword evidence="4" id="KW-0456">Lyase</keyword>
<dbReference type="Proteomes" id="UP000184188">
    <property type="component" value="Unassembled WGS sequence"/>
</dbReference>
<evidence type="ECO:0000256" key="3">
    <source>
        <dbReference type="ARBA" id="ARBA00022842"/>
    </source>
</evidence>
<evidence type="ECO:0000256" key="2">
    <source>
        <dbReference type="ARBA" id="ARBA00006333"/>
    </source>
</evidence>
<dbReference type="SFLD" id="SFLDG01020">
    <property type="entry name" value="Terpene_Cyclase_Like_2"/>
    <property type="match status" value="1"/>
</dbReference>
<keyword evidence="3 4" id="KW-0460">Magnesium</keyword>
<dbReference type="AlphaFoldDB" id="A0A1L9S513"/>
<dbReference type="PANTHER" id="PTHR35201:SF4">
    <property type="entry name" value="BETA-PINACENE SYNTHASE-RELATED"/>
    <property type="match status" value="1"/>
</dbReference>
<dbReference type="GO" id="GO:0046872">
    <property type="term" value="F:metal ion binding"/>
    <property type="evidence" value="ECO:0007669"/>
    <property type="project" value="UniProtKB-KW"/>
</dbReference>
<dbReference type="InterPro" id="IPR034686">
    <property type="entry name" value="Terpene_cyclase-like_2"/>
</dbReference>
<organism evidence="5 6">
    <name type="scientific">Penicilliopsis zonata CBS 506.65</name>
    <dbReference type="NCBI Taxonomy" id="1073090"/>
    <lineage>
        <taxon>Eukaryota</taxon>
        <taxon>Fungi</taxon>
        <taxon>Dikarya</taxon>
        <taxon>Ascomycota</taxon>
        <taxon>Pezizomycotina</taxon>
        <taxon>Eurotiomycetes</taxon>
        <taxon>Eurotiomycetidae</taxon>
        <taxon>Eurotiales</taxon>
        <taxon>Aspergillaceae</taxon>
        <taxon>Penicilliopsis</taxon>
    </lineage>
</organism>
<comment type="cofactor">
    <cofactor evidence="1 4">
        <name>Mg(2+)</name>
        <dbReference type="ChEBI" id="CHEBI:18420"/>
    </cofactor>
</comment>
<evidence type="ECO:0000256" key="1">
    <source>
        <dbReference type="ARBA" id="ARBA00001946"/>
    </source>
</evidence>
<dbReference type="GO" id="GO:0010333">
    <property type="term" value="F:terpene synthase activity"/>
    <property type="evidence" value="ECO:0007669"/>
    <property type="project" value="InterPro"/>
</dbReference>
<dbReference type="SFLD" id="SFLDS00005">
    <property type="entry name" value="Isoprenoid_Synthase_Type_I"/>
    <property type="match status" value="1"/>
</dbReference>
<sequence length="359" mass="41689">MSSQIAQVRQTDSETTREQCQAHLGLRLYIPNIFSSIMAADPVVNIHYDGVKSECAAAIKDLFHLDGSAVELYNKADFAYLCAIWVPYADKEALRTLTDWQYWAFMFDDRFDEGPLKDDPIRAREVVRQTLSIVENGDTAVGEEDEPLMYLFKTIWLRFKKAKQQARFKQYHQIWFDGLLEQVQSVKEDTWLSNPIDEYMQRRRITLGGLPSFVMIEYRCDIQLDQKLIDHASIQECMRISIDLMILSNDILSLPKDLEQGVDIDLIVLLKQQHFSEQAAVDLLDQKINACYQDWHLALSKLPPYGEATDKELLKYIDCCRNMALGNAHWSFKSERYFGREGETVRQKRYFDLPCGVRA</sequence>
<accession>A0A1L9S513</accession>
<dbReference type="STRING" id="1073090.A0A1L9S513"/>
<name>A0A1L9S513_9EURO</name>
<evidence type="ECO:0000313" key="5">
    <source>
        <dbReference type="EMBL" id="OJJ42246.1"/>
    </source>
</evidence>
<dbReference type="VEuPathDB" id="FungiDB:ASPZODRAFT_105511"/>
<dbReference type="EC" id="4.2.3.-" evidence="4"/>
<proteinExistence type="inferred from homology"/>
<reference evidence="6" key="1">
    <citation type="journal article" date="2017" name="Genome Biol.">
        <title>Comparative genomics reveals high biological diversity and specific adaptations in the industrially and medically important fungal genus Aspergillus.</title>
        <authorList>
            <person name="de Vries R.P."/>
            <person name="Riley R."/>
            <person name="Wiebenga A."/>
            <person name="Aguilar-Osorio G."/>
            <person name="Amillis S."/>
            <person name="Uchima C.A."/>
            <person name="Anderluh G."/>
            <person name="Asadollahi M."/>
            <person name="Askin M."/>
            <person name="Barry K."/>
            <person name="Battaglia E."/>
            <person name="Bayram O."/>
            <person name="Benocci T."/>
            <person name="Braus-Stromeyer S.A."/>
            <person name="Caldana C."/>
            <person name="Canovas D."/>
            <person name="Cerqueira G.C."/>
            <person name="Chen F."/>
            <person name="Chen W."/>
            <person name="Choi C."/>
            <person name="Clum A."/>
            <person name="Dos Santos R.A."/>
            <person name="Damasio A.R."/>
            <person name="Diallinas G."/>
            <person name="Emri T."/>
            <person name="Fekete E."/>
            <person name="Flipphi M."/>
            <person name="Freyberg S."/>
            <person name="Gallo A."/>
            <person name="Gournas C."/>
            <person name="Habgood R."/>
            <person name="Hainaut M."/>
            <person name="Harispe M.L."/>
            <person name="Henrissat B."/>
            <person name="Hilden K.S."/>
            <person name="Hope R."/>
            <person name="Hossain A."/>
            <person name="Karabika E."/>
            <person name="Karaffa L."/>
            <person name="Karanyi Z."/>
            <person name="Krasevec N."/>
            <person name="Kuo A."/>
            <person name="Kusch H."/>
            <person name="LaButti K."/>
            <person name="Lagendijk E.L."/>
            <person name="Lapidus A."/>
            <person name="Levasseur A."/>
            <person name="Lindquist E."/>
            <person name="Lipzen A."/>
            <person name="Logrieco A.F."/>
            <person name="MacCabe A."/>
            <person name="Maekelae M.R."/>
            <person name="Malavazi I."/>
            <person name="Melin P."/>
            <person name="Meyer V."/>
            <person name="Mielnichuk N."/>
            <person name="Miskei M."/>
            <person name="Molnar A.P."/>
            <person name="Mule G."/>
            <person name="Ngan C.Y."/>
            <person name="Orejas M."/>
            <person name="Orosz E."/>
            <person name="Ouedraogo J.P."/>
            <person name="Overkamp K.M."/>
            <person name="Park H.-S."/>
            <person name="Perrone G."/>
            <person name="Piumi F."/>
            <person name="Punt P.J."/>
            <person name="Ram A.F."/>
            <person name="Ramon A."/>
            <person name="Rauscher S."/>
            <person name="Record E."/>
            <person name="Riano-Pachon D.M."/>
            <person name="Robert V."/>
            <person name="Roehrig J."/>
            <person name="Ruller R."/>
            <person name="Salamov A."/>
            <person name="Salih N.S."/>
            <person name="Samson R.A."/>
            <person name="Sandor E."/>
            <person name="Sanguinetti M."/>
            <person name="Schuetze T."/>
            <person name="Sepcic K."/>
            <person name="Shelest E."/>
            <person name="Sherlock G."/>
            <person name="Sophianopoulou V."/>
            <person name="Squina F.M."/>
            <person name="Sun H."/>
            <person name="Susca A."/>
            <person name="Todd R.B."/>
            <person name="Tsang A."/>
            <person name="Unkles S.E."/>
            <person name="van de Wiele N."/>
            <person name="van Rossen-Uffink D."/>
            <person name="Oliveira J.V."/>
            <person name="Vesth T.C."/>
            <person name="Visser J."/>
            <person name="Yu J.-H."/>
            <person name="Zhou M."/>
            <person name="Andersen M.R."/>
            <person name="Archer D.B."/>
            <person name="Baker S.E."/>
            <person name="Benoit I."/>
            <person name="Brakhage A.A."/>
            <person name="Braus G.H."/>
            <person name="Fischer R."/>
            <person name="Frisvad J.C."/>
            <person name="Goldman G.H."/>
            <person name="Houbraken J."/>
            <person name="Oakley B."/>
            <person name="Pocsi I."/>
            <person name="Scazzocchio C."/>
            <person name="Seiboth B."/>
            <person name="vanKuyk P.A."/>
            <person name="Wortman J."/>
            <person name="Dyer P.S."/>
            <person name="Grigoriev I.V."/>
        </authorList>
    </citation>
    <scope>NUCLEOTIDE SEQUENCE [LARGE SCALE GENOMIC DNA]</scope>
    <source>
        <strain evidence="6">CBS 506.65</strain>
    </source>
</reference>
<evidence type="ECO:0000256" key="4">
    <source>
        <dbReference type="RuleBase" id="RU366034"/>
    </source>
</evidence>
<gene>
    <name evidence="5" type="ORF">ASPZODRAFT_105511</name>
</gene>
<dbReference type="PANTHER" id="PTHR35201">
    <property type="entry name" value="TERPENE SYNTHASE"/>
    <property type="match status" value="1"/>
</dbReference>